<dbReference type="Gene3D" id="3.30.420.260">
    <property type="match status" value="1"/>
</dbReference>
<dbReference type="CDD" id="cd24013">
    <property type="entry name" value="ASKHA_ATPase_BT3980-like"/>
    <property type="match status" value="1"/>
</dbReference>
<reference evidence="1 2" key="1">
    <citation type="journal article" date="2018" name="Nat. Biotechnol.">
        <title>A standardized bacterial taxonomy based on genome phylogeny substantially revises the tree of life.</title>
        <authorList>
            <person name="Parks D.H."/>
            <person name="Chuvochina M."/>
            <person name="Waite D.W."/>
            <person name="Rinke C."/>
            <person name="Skarshewski A."/>
            <person name="Chaumeil P.A."/>
            <person name="Hugenholtz P."/>
        </authorList>
    </citation>
    <scope>NUCLEOTIDE SEQUENCE [LARGE SCALE GENOMIC DNA]</scope>
    <source>
        <strain evidence="1">UBA11482</strain>
    </source>
</reference>
<evidence type="ECO:0000313" key="1">
    <source>
        <dbReference type="EMBL" id="HBJ09470.1"/>
    </source>
</evidence>
<protein>
    <recommendedName>
        <fullName evidence="3">DUF3822 domain-containing protein</fullName>
    </recommendedName>
</protein>
<dbReference type="InterPro" id="IPR024213">
    <property type="entry name" value="DUF3822"/>
</dbReference>
<sequence>MGEQIYKITPPEKTENYILSIRLRNDGCYFAISDPTTNNSYKGQNIVFPPTGNTPLQSIEEAVYNQPVLLKTFRKTYIILQSSRFTLIPQSIEPEADKLNIYYDFCFPDHTDKILCNEWQRIQLYNLFGVNKDIYAFLKRTFDNPLFLHQLTPLCEYFYKRSKVGNNSKMYIHLQKKWIDIACFNKKGLLFANSFEYGDIHDAAYYILNVWEQQGFDQEKDELQLTGDKEPRQIITRIAQEYIRQVMPSIFPPQLFKLGKETLEAPFDLTVIPLCEL</sequence>
<dbReference type="EMBL" id="DNWC01000140">
    <property type="protein sequence ID" value="HBJ09470.1"/>
    <property type="molecule type" value="Genomic_DNA"/>
</dbReference>
<evidence type="ECO:0000313" key="2">
    <source>
        <dbReference type="Proteomes" id="UP000262954"/>
    </source>
</evidence>
<dbReference type="Gene3D" id="3.30.420.250">
    <property type="match status" value="1"/>
</dbReference>
<name>A0A354M4N1_9BACT</name>
<dbReference type="Pfam" id="PF12864">
    <property type="entry name" value="DUF3822"/>
    <property type="match status" value="1"/>
</dbReference>
<comment type="caution">
    <text evidence="1">The sequence shown here is derived from an EMBL/GenBank/DDBJ whole genome shotgun (WGS) entry which is preliminary data.</text>
</comment>
<dbReference type="AlphaFoldDB" id="A0A354M4N1"/>
<evidence type="ECO:0008006" key="3">
    <source>
        <dbReference type="Google" id="ProtNLM"/>
    </source>
</evidence>
<proteinExistence type="predicted"/>
<gene>
    <name evidence="1" type="ORF">DDY73_10755</name>
</gene>
<dbReference type="Proteomes" id="UP000262954">
    <property type="component" value="Unassembled WGS sequence"/>
</dbReference>
<organism evidence="1 2">
    <name type="scientific">Coprobacter fastidiosus</name>
    <dbReference type="NCBI Taxonomy" id="1099853"/>
    <lineage>
        <taxon>Bacteria</taxon>
        <taxon>Pseudomonadati</taxon>
        <taxon>Bacteroidota</taxon>
        <taxon>Bacteroidia</taxon>
        <taxon>Bacteroidales</taxon>
        <taxon>Barnesiellaceae</taxon>
        <taxon>Coprobacter</taxon>
    </lineage>
</organism>
<accession>A0A354M4N1</accession>